<evidence type="ECO:0000313" key="6">
    <source>
        <dbReference type="Proteomes" id="UP000256424"/>
    </source>
</evidence>
<sequence>MCRNNTRINLIDKPNLICIWSILLSFVVLNHIAWANTTRVTPIHIATSIATLNFFVQEIAKEKAIATNIIPTNKDSESYEPNFNLMNLIAQSELFIGIGMPFEKIWIPRMQSANKNIQLLLLQERLQQQSMHHLWASLANAKHIAKIITETLCELDTNNKRFYQNNLVELLQKLESTQQTISEIIKQMPNKHFIIYHPFLDKFAHEYGLEELSLEQHGKKYGIADMLALIKKGKELQIKRIFAEHKNKDVQTLAREIGAEIIIIKPIDANYLENLESIFKEISKSYIP</sequence>
<evidence type="ECO:0000256" key="3">
    <source>
        <dbReference type="ARBA" id="ARBA00022729"/>
    </source>
</evidence>
<evidence type="ECO:0000256" key="4">
    <source>
        <dbReference type="SAM" id="Coils"/>
    </source>
</evidence>
<dbReference type="OrthoDB" id="9810636at2"/>
<dbReference type="GO" id="GO:0030001">
    <property type="term" value="P:metal ion transport"/>
    <property type="evidence" value="ECO:0007669"/>
    <property type="project" value="InterPro"/>
</dbReference>
<dbReference type="InterPro" id="IPR006127">
    <property type="entry name" value="ZnuA-like"/>
</dbReference>
<dbReference type="EMBL" id="NXLW01000013">
    <property type="protein sequence ID" value="RDU71252.1"/>
    <property type="molecule type" value="Genomic_DNA"/>
</dbReference>
<comment type="similarity">
    <text evidence="1">Belongs to the bacterial solute-binding protein 9 family.</text>
</comment>
<dbReference type="AlphaFoldDB" id="A0A3D8J151"/>
<dbReference type="RefSeq" id="WP_104762224.1">
    <property type="nucleotide sequence ID" value="NZ_FZPM01000002.1"/>
</dbReference>
<name>A0A3D8J151_9HELI</name>
<reference evidence="5 6" key="1">
    <citation type="submission" date="2018-04" db="EMBL/GenBank/DDBJ databases">
        <title>Novel Campyloabacter and Helicobacter Species and Strains.</title>
        <authorList>
            <person name="Mannion A.J."/>
            <person name="Shen Z."/>
            <person name="Fox J.G."/>
        </authorList>
    </citation>
    <scope>NUCLEOTIDE SEQUENCE [LARGE SCALE GENOMIC DNA]</scope>
    <source>
        <strain evidence="5 6">MIT 97-5075</strain>
    </source>
</reference>
<keyword evidence="6" id="KW-1185">Reference proteome</keyword>
<keyword evidence="2" id="KW-0813">Transport</keyword>
<keyword evidence="3" id="KW-0732">Signal</keyword>
<dbReference type="Pfam" id="PF01297">
    <property type="entry name" value="ZnuA"/>
    <property type="match status" value="1"/>
</dbReference>
<proteinExistence type="inferred from homology"/>
<gene>
    <name evidence="5" type="ORF">CQA66_06835</name>
</gene>
<accession>A0A3D8J151</accession>
<dbReference type="Proteomes" id="UP000256424">
    <property type="component" value="Unassembled WGS sequence"/>
</dbReference>
<dbReference type="PANTHER" id="PTHR42953">
    <property type="entry name" value="HIGH-AFFINITY ZINC UPTAKE SYSTEM PROTEIN ZNUA-RELATED"/>
    <property type="match status" value="1"/>
</dbReference>
<keyword evidence="4" id="KW-0175">Coiled coil</keyword>
<dbReference type="PANTHER" id="PTHR42953:SF3">
    <property type="entry name" value="HIGH-AFFINITY ZINC UPTAKE SYSTEM PROTEIN ZNUA"/>
    <property type="match status" value="1"/>
</dbReference>
<dbReference type="Gene3D" id="3.40.50.1980">
    <property type="entry name" value="Nitrogenase molybdenum iron protein domain"/>
    <property type="match status" value="2"/>
</dbReference>
<protein>
    <submittedName>
        <fullName evidence="5">ABC transporter</fullName>
    </submittedName>
</protein>
<dbReference type="SUPFAM" id="SSF53807">
    <property type="entry name" value="Helical backbone' metal receptor"/>
    <property type="match status" value="1"/>
</dbReference>
<organism evidence="5 6">
    <name type="scientific">Helicobacter aurati</name>
    <dbReference type="NCBI Taxonomy" id="137778"/>
    <lineage>
        <taxon>Bacteria</taxon>
        <taxon>Pseudomonadati</taxon>
        <taxon>Campylobacterota</taxon>
        <taxon>Epsilonproteobacteria</taxon>
        <taxon>Campylobacterales</taxon>
        <taxon>Helicobacteraceae</taxon>
        <taxon>Helicobacter</taxon>
    </lineage>
</organism>
<feature type="coiled-coil region" evidence="4">
    <location>
        <begin position="160"/>
        <end position="187"/>
    </location>
</feature>
<evidence type="ECO:0000256" key="1">
    <source>
        <dbReference type="ARBA" id="ARBA00011028"/>
    </source>
</evidence>
<dbReference type="GO" id="GO:0046872">
    <property type="term" value="F:metal ion binding"/>
    <property type="evidence" value="ECO:0007669"/>
    <property type="project" value="InterPro"/>
</dbReference>
<dbReference type="InterPro" id="IPR050492">
    <property type="entry name" value="Bact_metal-bind_prot9"/>
</dbReference>
<evidence type="ECO:0000256" key="2">
    <source>
        <dbReference type="ARBA" id="ARBA00022448"/>
    </source>
</evidence>
<comment type="caution">
    <text evidence="5">The sequence shown here is derived from an EMBL/GenBank/DDBJ whole genome shotgun (WGS) entry which is preliminary data.</text>
</comment>
<evidence type="ECO:0000313" key="5">
    <source>
        <dbReference type="EMBL" id="RDU71252.1"/>
    </source>
</evidence>